<dbReference type="InterPro" id="IPR027417">
    <property type="entry name" value="P-loop_NTPase"/>
</dbReference>
<proteinExistence type="predicted"/>
<evidence type="ECO:0000256" key="2">
    <source>
        <dbReference type="ARBA" id="ARBA00023134"/>
    </source>
</evidence>
<protein>
    <recommendedName>
        <fullName evidence="7">ADP-ribosylation factor-like protein 8A</fullName>
    </recommendedName>
</protein>
<feature type="binding site" evidence="3">
    <location>
        <begin position="118"/>
        <end position="121"/>
    </location>
    <ligand>
        <name>GTP</name>
        <dbReference type="ChEBI" id="CHEBI:37565"/>
    </ligand>
</feature>
<dbReference type="AlphaFoldDB" id="A0A4S8I5G8"/>
<accession>A0A4S8I5G8</accession>
<reference evidence="5 6" key="1">
    <citation type="journal article" date="2019" name="Nat. Plants">
        <title>Genome sequencing of Musa balbisiana reveals subgenome evolution and function divergence in polyploid bananas.</title>
        <authorList>
            <person name="Yao X."/>
        </authorList>
    </citation>
    <scope>NUCLEOTIDE SEQUENCE [LARGE SCALE GENOMIC DNA]</scope>
    <source>
        <strain evidence="6">cv. DH-PKW</strain>
        <tissue evidence="5">Leaves</tissue>
    </source>
</reference>
<evidence type="ECO:0000256" key="4">
    <source>
        <dbReference type="SAM" id="MobiDB-lite"/>
    </source>
</evidence>
<feature type="region of interest" description="Disordered" evidence="4">
    <location>
        <begin position="1"/>
        <end position="21"/>
    </location>
</feature>
<evidence type="ECO:0000313" key="6">
    <source>
        <dbReference type="Proteomes" id="UP000317650"/>
    </source>
</evidence>
<dbReference type="STRING" id="52838.A0A4S8I5G8"/>
<dbReference type="SUPFAM" id="SSF52540">
    <property type="entry name" value="P-loop containing nucleoside triphosphate hydrolases"/>
    <property type="match status" value="1"/>
</dbReference>
<dbReference type="Pfam" id="PF00025">
    <property type="entry name" value="Arf"/>
    <property type="match status" value="1"/>
</dbReference>
<evidence type="ECO:0000256" key="1">
    <source>
        <dbReference type="ARBA" id="ARBA00022741"/>
    </source>
</evidence>
<gene>
    <name evidence="5" type="ORF">C4D60_Mb00t07200</name>
</gene>
<name>A0A4S8I5G8_MUSBA</name>
<dbReference type="GO" id="GO:0005525">
    <property type="term" value="F:GTP binding"/>
    <property type="evidence" value="ECO:0007669"/>
    <property type="project" value="UniProtKB-KW"/>
</dbReference>
<sequence>MEVDSEECHRDLSTDREERDTDVRRRIVEPWAWQRYGTTKVGLPWSHRSLALMKGERLVVNEAEKVENAEANSKYQDKAEGYVVDAADRDSVPISKSELHELLMKPSLSGIPLLVLGNKIDKSEALSQQTLVDLLGLEHIKDREVCCHMISCKESVNIDMVIDWLIKHARKAK</sequence>
<organism evidence="5 6">
    <name type="scientific">Musa balbisiana</name>
    <name type="common">Banana</name>
    <dbReference type="NCBI Taxonomy" id="52838"/>
    <lineage>
        <taxon>Eukaryota</taxon>
        <taxon>Viridiplantae</taxon>
        <taxon>Streptophyta</taxon>
        <taxon>Embryophyta</taxon>
        <taxon>Tracheophyta</taxon>
        <taxon>Spermatophyta</taxon>
        <taxon>Magnoliopsida</taxon>
        <taxon>Liliopsida</taxon>
        <taxon>Zingiberales</taxon>
        <taxon>Musaceae</taxon>
        <taxon>Musa</taxon>
    </lineage>
</organism>
<dbReference type="GO" id="GO:0003924">
    <property type="term" value="F:GTPase activity"/>
    <property type="evidence" value="ECO:0007669"/>
    <property type="project" value="InterPro"/>
</dbReference>
<keyword evidence="6" id="KW-1185">Reference proteome</keyword>
<dbReference type="InterPro" id="IPR006689">
    <property type="entry name" value="Small_GTPase_ARF/SAR"/>
</dbReference>
<dbReference type="Proteomes" id="UP000317650">
    <property type="component" value="Unassembled WGS sequence"/>
</dbReference>
<dbReference type="EMBL" id="PYDT01000195">
    <property type="protein sequence ID" value="THU43107.1"/>
    <property type="molecule type" value="Genomic_DNA"/>
</dbReference>
<dbReference type="PANTHER" id="PTHR45732">
    <property type="entry name" value="ADP-RIBOSYLATION FACTOR-LIKE PROTEIN 8"/>
    <property type="match status" value="1"/>
</dbReference>
<keyword evidence="1 3" id="KW-0547">Nucleotide-binding</keyword>
<evidence type="ECO:0000256" key="3">
    <source>
        <dbReference type="PIRSR" id="PIRSR606689-1"/>
    </source>
</evidence>
<dbReference type="PANTHER" id="PTHR45732:SF12">
    <property type="entry name" value="ADP-RIBOSYLATION FACTOR-LIKE PROTEIN 8C"/>
    <property type="match status" value="1"/>
</dbReference>
<keyword evidence="2 3" id="KW-0342">GTP-binding</keyword>
<comment type="caution">
    <text evidence="5">The sequence shown here is derived from an EMBL/GenBank/DDBJ whole genome shotgun (WGS) entry which is preliminary data.</text>
</comment>
<evidence type="ECO:0008006" key="7">
    <source>
        <dbReference type="Google" id="ProtNLM"/>
    </source>
</evidence>
<dbReference type="Gene3D" id="3.40.50.300">
    <property type="entry name" value="P-loop containing nucleotide triphosphate hydrolases"/>
    <property type="match status" value="1"/>
</dbReference>
<evidence type="ECO:0000313" key="5">
    <source>
        <dbReference type="EMBL" id="THU43107.1"/>
    </source>
</evidence>